<accession>A0A414P824</accession>
<dbReference type="Proteomes" id="UP000284902">
    <property type="component" value="Unassembled WGS sequence"/>
</dbReference>
<organism evidence="1 2">
    <name type="scientific">[Ruminococcus] lactaris</name>
    <dbReference type="NCBI Taxonomy" id="46228"/>
    <lineage>
        <taxon>Bacteria</taxon>
        <taxon>Bacillati</taxon>
        <taxon>Bacillota</taxon>
        <taxon>Clostridia</taxon>
        <taxon>Lachnospirales</taxon>
        <taxon>Lachnospiraceae</taxon>
        <taxon>Mediterraneibacter</taxon>
    </lineage>
</organism>
<evidence type="ECO:0000313" key="1">
    <source>
        <dbReference type="EMBL" id="RHF62302.1"/>
    </source>
</evidence>
<reference evidence="1 2" key="1">
    <citation type="submission" date="2018-08" db="EMBL/GenBank/DDBJ databases">
        <title>A genome reference for cultivated species of the human gut microbiota.</title>
        <authorList>
            <person name="Zou Y."/>
            <person name="Xue W."/>
            <person name="Luo G."/>
        </authorList>
    </citation>
    <scope>NUCLEOTIDE SEQUENCE [LARGE SCALE GENOMIC DNA]</scope>
    <source>
        <strain evidence="1 2">AM25-1LB</strain>
    </source>
</reference>
<evidence type="ECO:0000313" key="2">
    <source>
        <dbReference type="Proteomes" id="UP000284902"/>
    </source>
</evidence>
<sequence>MIRKINFEVDENLIKSDLKNDTIPRELLDNGDIVMAEFEFSSDWDNAVKVAQFSKGNTEYDPQILEHGITCVIPKEALDGGFFRIAVLGKTRTGKHLRTYSKLITV</sequence>
<dbReference type="RefSeq" id="WP_118212552.1">
    <property type="nucleotide sequence ID" value="NZ_CBCSYD010000004.1"/>
</dbReference>
<protein>
    <submittedName>
        <fullName evidence="1">Uncharacterized protein</fullName>
    </submittedName>
</protein>
<name>A0A414P824_9FIRM</name>
<dbReference type="AlphaFoldDB" id="A0A414P824"/>
<proteinExistence type="predicted"/>
<comment type="caution">
    <text evidence="1">The sequence shown here is derived from an EMBL/GenBank/DDBJ whole genome shotgun (WGS) entry which is preliminary data.</text>
</comment>
<gene>
    <name evidence="1" type="ORF">DW672_03415</name>
</gene>
<dbReference type="EMBL" id="QRHG01000006">
    <property type="protein sequence ID" value="RHF62302.1"/>
    <property type="molecule type" value="Genomic_DNA"/>
</dbReference>